<dbReference type="Proteomes" id="UP001360560">
    <property type="component" value="Unassembled WGS sequence"/>
</dbReference>
<accession>A0AAV5QFN6</accession>
<dbReference type="PANTHER" id="PTHR23244">
    <property type="entry name" value="KELCH REPEAT DOMAIN"/>
    <property type="match status" value="1"/>
</dbReference>
<sequence>MTFDSTNFQSFTPFLVPFDYFNHKTAKEGSDELKEELIKKEYFGEILKANVGFSTSPTDVSRNQQSSNESYIRQSKEISKLEDYYFHKLNFNDRLSTTSYFDQSVQSSCIADSFMNNSGAFSFNVSHKYIENERIWNARMHLDAFKNIIENIDINLDDKSQFPGDISMLNKNSELLKVDERNFSKSKHQKESSEAPASPEARRPSRESVKNNIELGELRPKQSFIDTHKYSSDAALPEVNTVPLMNDVTNISSMIDDPNIGLKNLNKVDEELAKAANPGAVTKKRVDMANQTRTREFKNNFINYSYCPTIYGKSPIPSLIHHTSLAIGNKVFMFGGVKLIFGEKLCDISTIKVKGPDYPFPFKNEVLNNPVYVNNDLLYVMDDETNIITTPKIFGDVPPALCCASATLISQRHIFYYGGFQITSKVAQPIDIDDQYDIDGNGTRYFERDFVVNNKAWILDTVTFKFQQIKLVPDENAALKVPIKLERFGHSTLASEMKFSKMIGMLTSSHMNFFDMNNKQSFQNIGSINKYTTSLYVFGGYSYNTSTKKFSCSNYNWKIDLSFVNDGTSNVLRFEEEGLYSCLESVNEGPTPRAFHASILLNEVQINGKTHHFAANSSMGIQNPEMDDSKINKVMMIHGGTNLSNLFGDFWKYTFGTKRWERIRARSNEFDENAAPTGEFIDCELHRANHSMIMLDQYLFFIGGFTEEYIRKELIKARLRYNSSNVTGYKNSWGHDAHEVAKQLVMISRGVYLRVIMMDLSTNTWIFAKCIHKLSSYVDYEEIFTNKENPLPLELFKRLRVAIDDSDREDFRKIVLSNRSYFDEATLKKLAFVWRTKGMVTNTMNLLGGCICFSEGKVYCIGGLLLGNDDDFDSSRENNSPEGSFSNFVLRGVPLTVIMTLVLPIFAQSSLSSYRSLVDKS</sequence>
<comment type="caution">
    <text evidence="2">The sequence shown here is derived from an EMBL/GenBank/DDBJ whole genome shotgun (WGS) entry which is preliminary data.</text>
</comment>
<dbReference type="AlphaFoldDB" id="A0AAV5QFN6"/>
<dbReference type="InterPro" id="IPR011043">
    <property type="entry name" value="Gal_Oxase/kelch_b-propeller"/>
</dbReference>
<dbReference type="GeneID" id="90071249"/>
<feature type="compositionally biased region" description="Basic and acidic residues" evidence="1">
    <location>
        <begin position="200"/>
        <end position="209"/>
    </location>
</feature>
<keyword evidence="3" id="KW-1185">Reference proteome</keyword>
<proteinExistence type="predicted"/>
<dbReference type="RefSeq" id="XP_064850270.1">
    <property type="nucleotide sequence ID" value="XM_064994198.1"/>
</dbReference>
<dbReference type="PANTHER" id="PTHR23244:SF471">
    <property type="entry name" value="GUANINE NUCLEOTIDE-BINDING PROTEIN SUBUNIT BETA 1-RELATED"/>
    <property type="match status" value="1"/>
</dbReference>
<organism evidence="2 3">
    <name type="scientific">Saccharomycopsis crataegensis</name>
    <dbReference type="NCBI Taxonomy" id="43959"/>
    <lineage>
        <taxon>Eukaryota</taxon>
        <taxon>Fungi</taxon>
        <taxon>Dikarya</taxon>
        <taxon>Ascomycota</taxon>
        <taxon>Saccharomycotina</taxon>
        <taxon>Saccharomycetes</taxon>
        <taxon>Saccharomycopsidaceae</taxon>
        <taxon>Saccharomycopsis</taxon>
    </lineage>
</organism>
<protein>
    <submittedName>
        <fullName evidence="2">Gpb2 protein</fullName>
    </submittedName>
</protein>
<feature type="region of interest" description="Disordered" evidence="1">
    <location>
        <begin position="183"/>
        <end position="214"/>
    </location>
</feature>
<evidence type="ECO:0000256" key="1">
    <source>
        <dbReference type="SAM" id="MobiDB-lite"/>
    </source>
</evidence>
<dbReference type="SUPFAM" id="SSF50965">
    <property type="entry name" value="Galactose oxidase, central domain"/>
    <property type="match status" value="1"/>
</dbReference>
<reference evidence="2 3" key="1">
    <citation type="journal article" date="2023" name="Elife">
        <title>Identification of key yeast species and microbe-microbe interactions impacting larval growth of Drosophila in the wild.</title>
        <authorList>
            <person name="Mure A."/>
            <person name="Sugiura Y."/>
            <person name="Maeda R."/>
            <person name="Honda K."/>
            <person name="Sakurai N."/>
            <person name="Takahashi Y."/>
            <person name="Watada M."/>
            <person name="Katoh T."/>
            <person name="Gotoh A."/>
            <person name="Gotoh Y."/>
            <person name="Taniguchi I."/>
            <person name="Nakamura K."/>
            <person name="Hayashi T."/>
            <person name="Katayama T."/>
            <person name="Uemura T."/>
            <person name="Hattori Y."/>
        </authorList>
    </citation>
    <scope>NUCLEOTIDE SEQUENCE [LARGE SCALE GENOMIC DNA]</scope>
    <source>
        <strain evidence="2 3">SC-9</strain>
    </source>
</reference>
<feature type="compositionally biased region" description="Basic and acidic residues" evidence="1">
    <location>
        <begin position="183"/>
        <end position="193"/>
    </location>
</feature>
<name>A0AAV5QFN6_9ASCO</name>
<dbReference type="Gene3D" id="2.120.10.80">
    <property type="entry name" value="Kelch-type beta propeller"/>
    <property type="match status" value="2"/>
</dbReference>
<dbReference type="InterPro" id="IPR015915">
    <property type="entry name" value="Kelch-typ_b-propeller"/>
</dbReference>
<dbReference type="EMBL" id="BTFZ01000001">
    <property type="protein sequence ID" value="GMM33270.1"/>
    <property type="molecule type" value="Genomic_DNA"/>
</dbReference>
<evidence type="ECO:0000313" key="2">
    <source>
        <dbReference type="EMBL" id="GMM33270.1"/>
    </source>
</evidence>
<evidence type="ECO:0000313" key="3">
    <source>
        <dbReference type="Proteomes" id="UP001360560"/>
    </source>
</evidence>
<gene>
    <name evidence="2" type="ORF">DASC09_005950</name>
</gene>